<organism evidence="10 11">
    <name type="scientific">Desulfurella amilsii</name>
    <dbReference type="NCBI Taxonomy" id="1562698"/>
    <lineage>
        <taxon>Bacteria</taxon>
        <taxon>Pseudomonadati</taxon>
        <taxon>Campylobacterota</taxon>
        <taxon>Desulfurellia</taxon>
        <taxon>Desulfurellales</taxon>
        <taxon>Desulfurellaceae</taxon>
        <taxon>Desulfurella</taxon>
    </lineage>
</organism>
<dbReference type="InterPro" id="IPR016032">
    <property type="entry name" value="Sig_transdc_resp-reg_C-effctor"/>
</dbReference>
<evidence type="ECO:0000259" key="9">
    <source>
        <dbReference type="PROSITE" id="PS51755"/>
    </source>
</evidence>
<evidence type="ECO:0000256" key="6">
    <source>
        <dbReference type="PROSITE-ProRule" id="PRU00169"/>
    </source>
</evidence>
<proteinExistence type="predicted"/>
<dbReference type="SUPFAM" id="SSF52172">
    <property type="entry name" value="CheY-like"/>
    <property type="match status" value="1"/>
</dbReference>
<keyword evidence="11" id="KW-1185">Reference proteome</keyword>
<dbReference type="STRING" id="1562698.DESAMIL20_1320"/>
<dbReference type="GO" id="GO:0000976">
    <property type="term" value="F:transcription cis-regulatory region binding"/>
    <property type="evidence" value="ECO:0007669"/>
    <property type="project" value="TreeGrafter"/>
</dbReference>
<dbReference type="InterPro" id="IPR011006">
    <property type="entry name" value="CheY-like_superfamily"/>
</dbReference>
<dbReference type="PANTHER" id="PTHR48111">
    <property type="entry name" value="REGULATOR OF RPOS"/>
    <property type="match status" value="1"/>
</dbReference>
<dbReference type="OrthoDB" id="9793321at2"/>
<dbReference type="InterPro" id="IPR039420">
    <property type="entry name" value="WalR-like"/>
</dbReference>
<feature type="domain" description="Response regulatory" evidence="8">
    <location>
        <begin position="2"/>
        <end position="116"/>
    </location>
</feature>
<dbReference type="InterPro" id="IPR001867">
    <property type="entry name" value="OmpR/PhoB-type_DNA-bd"/>
</dbReference>
<keyword evidence="4 7" id="KW-0238">DNA-binding</keyword>
<dbReference type="PANTHER" id="PTHR48111:SF22">
    <property type="entry name" value="REGULATOR OF RPOS"/>
    <property type="match status" value="1"/>
</dbReference>
<dbReference type="PROSITE" id="PS50110">
    <property type="entry name" value="RESPONSE_REGULATORY"/>
    <property type="match status" value="1"/>
</dbReference>
<dbReference type="SMART" id="SM00448">
    <property type="entry name" value="REC"/>
    <property type="match status" value="1"/>
</dbReference>
<dbReference type="AlphaFoldDB" id="A0A1X4XW55"/>
<feature type="DNA-binding region" description="OmpR/PhoB-type" evidence="7">
    <location>
        <begin position="124"/>
        <end position="222"/>
    </location>
</feature>
<protein>
    <submittedName>
        <fullName evidence="10">DNA-binding response regulator</fullName>
    </submittedName>
</protein>
<reference evidence="10 11" key="1">
    <citation type="journal article" date="2017" name="Front. Microbiol.">
        <title>Genome Sequence of Desulfurella amilsii Strain TR1 and Comparative Genomics of Desulfurellaceae Family.</title>
        <authorList>
            <person name="Florentino A.P."/>
            <person name="Stams A.J."/>
            <person name="Sanchez-Andrea I."/>
        </authorList>
    </citation>
    <scope>NUCLEOTIDE SEQUENCE [LARGE SCALE GENOMIC DNA]</scope>
    <source>
        <strain evidence="10 11">TR1</strain>
    </source>
</reference>
<dbReference type="CDD" id="cd00383">
    <property type="entry name" value="trans_reg_C"/>
    <property type="match status" value="1"/>
</dbReference>
<accession>A0A1X4XW55</accession>
<dbReference type="Pfam" id="PF00072">
    <property type="entry name" value="Response_reg"/>
    <property type="match status" value="1"/>
</dbReference>
<dbReference type="FunFam" id="3.40.50.2300:FF:000002">
    <property type="entry name" value="DNA-binding response regulator PhoP"/>
    <property type="match status" value="1"/>
</dbReference>
<dbReference type="Gene3D" id="3.40.50.2300">
    <property type="match status" value="1"/>
</dbReference>
<keyword evidence="1 6" id="KW-0597">Phosphoprotein</keyword>
<dbReference type="GO" id="GO:0005829">
    <property type="term" value="C:cytosol"/>
    <property type="evidence" value="ECO:0007669"/>
    <property type="project" value="TreeGrafter"/>
</dbReference>
<evidence type="ECO:0000313" key="10">
    <source>
        <dbReference type="EMBL" id="OSS41767.1"/>
    </source>
</evidence>
<evidence type="ECO:0000313" key="11">
    <source>
        <dbReference type="Proteomes" id="UP000194141"/>
    </source>
</evidence>
<feature type="modified residue" description="4-aspartylphosphate" evidence="6">
    <location>
        <position position="51"/>
    </location>
</feature>
<dbReference type="SUPFAM" id="SSF46894">
    <property type="entry name" value="C-terminal effector domain of the bipartite response regulators"/>
    <property type="match status" value="1"/>
</dbReference>
<evidence type="ECO:0000256" key="2">
    <source>
        <dbReference type="ARBA" id="ARBA00023012"/>
    </source>
</evidence>
<dbReference type="CDD" id="cd19935">
    <property type="entry name" value="REC_OmpR_CusR-like"/>
    <property type="match status" value="1"/>
</dbReference>
<evidence type="ECO:0000259" key="8">
    <source>
        <dbReference type="PROSITE" id="PS50110"/>
    </source>
</evidence>
<feature type="domain" description="OmpR/PhoB-type" evidence="9">
    <location>
        <begin position="124"/>
        <end position="222"/>
    </location>
</feature>
<dbReference type="GO" id="GO:0000156">
    <property type="term" value="F:phosphorelay response regulator activity"/>
    <property type="evidence" value="ECO:0007669"/>
    <property type="project" value="TreeGrafter"/>
</dbReference>
<comment type="caution">
    <text evidence="10">The sequence shown here is derived from an EMBL/GenBank/DDBJ whole genome shotgun (WGS) entry which is preliminary data.</text>
</comment>
<gene>
    <name evidence="10" type="ORF">DESAMIL20_1320</name>
</gene>
<dbReference type="PROSITE" id="PS51755">
    <property type="entry name" value="OMPR_PHOB"/>
    <property type="match status" value="1"/>
</dbReference>
<dbReference type="EMBL" id="MDSU01000018">
    <property type="protein sequence ID" value="OSS41767.1"/>
    <property type="molecule type" value="Genomic_DNA"/>
</dbReference>
<dbReference type="FunFam" id="1.10.10.10:FF:000005">
    <property type="entry name" value="Two-component system response regulator"/>
    <property type="match status" value="1"/>
</dbReference>
<keyword evidence="5" id="KW-0804">Transcription</keyword>
<keyword evidence="2" id="KW-0902">Two-component regulatory system</keyword>
<dbReference type="GO" id="GO:0006355">
    <property type="term" value="P:regulation of DNA-templated transcription"/>
    <property type="evidence" value="ECO:0007669"/>
    <property type="project" value="InterPro"/>
</dbReference>
<dbReference type="Gene3D" id="1.10.10.10">
    <property type="entry name" value="Winged helix-like DNA-binding domain superfamily/Winged helix DNA-binding domain"/>
    <property type="match status" value="1"/>
</dbReference>
<dbReference type="Pfam" id="PF00486">
    <property type="entry name" value="Trans_reg_C"/>
    <property type="match status" value="1"/>
</dbReference>
<dbReference type="GO" id="GO:0032993">
    <property type="term" value="C:protein-DNA complex"/>
    <property type="evidence" value="ECO:0007669"/>
    <property type="project" value="TreeGrafter"/>
</dbReference>
<dbReference type="RefSeq" id="WP_086034002.1">
    <property type="nucleotide sequence ID" value="NZ_MDSU01000018.1"/>
</dbReference>
<evidence type="ECO:0000256" key="1">
    <source>
        <dbReference type="ARBA" id="ARBA00022553"/>
    </source>
</evidence>
<evidence type="ECO:0000256" key="7">
    <source>
        <dbReference type="PROSITE-ProRule" id="PRU01091"/>
    </source>
</evidence>
<evidence type="ECO:0000256" key="5">
    <source>
        <dbReference type="ARBA" id="ARBA00023163"/>
    </source>
</evidence>
<name>A0A1X4XW55_9BACT</name>
<dbReference type="Proteomes" id="UP000194141">
    <property type="component" value="Unassembled WGS sequence"/>
</dbReference>
<evidence type="ECO:0000256" key="3">
    <source>
        <dbReference type="ARBA" id="ARBA00023015"/>
    </source>
</evidence>
<dbReference type="SMART" id="SM00862">
    <property type="entry name" value="Trans_reg_C"/>
    <property type="match status" value="1"/>
</dbReference>
<sequence length="222" mass="25153">MKLLIVEDEKTLANLIKKGFEEEGFAVDIAYDGEDGLYFAKNNTYDAIILDIMLPILDGISLLKKLRDQNNSTPVIMLTAKDTVKDKVLGLDSGSDDYLTKPFSFEELLSRAKAIIRRRYAISSPIITIGELEIDTAEKTVKRASAAIELSAKEYALLEFLAANKNKVVSRTKIIEHLYNEDFDLDSNIIDVFINKIRNKIDRNFDKKLIHTVRGMGYSIRE</sequence>
<dbReference type="InterPro" id="IPR036388">
    <property type="entry name" value="WH-like_DNA-bd_sf"/>
</dbReference>
<evidence type="ECO:0000256" key="4">
    <source>
        <dbReference type="ARBA" id="ARBA00023125"/>
    </source>
</evidence>
<keyword evidence="3" id="KW-0805">Transcription regulation</keyword>
<dbReference type="Gene3D" id="6.10.250.690">
    <property type="match status" value="1"/>
</dbReference>
<dbReference type="InterPro" id="IPR001789">
    <property type="entry name" value="Sig_transdc_resp-reg_receiver"/>
</dbReference>